<dbReference type="SUPFAM" id="SSF101960">
    <property type="entry name" value="Stabilizer of iron transporter SufD"/>
    <property type="match status" value="1"/>
</dbReference>
<sequence length="409" mass="45684">MDNYLDTLKTRLNDSAYEYRRDAFLAFLRAPVRDYKESPTVKDYVEIGKREVEALVYQDASSSQLSTATREDGEDAALYGLNFSVGKVQPGVIITDMRGAMEEHLETLRAKVFDKFGDDKIEFLINSAWQNGYFIEVADGATAQVDIHVEWDSRISYALKNVVIVGRDANLRLFEHDMSTGQGDGVHGKTIYFIMGQGSKVEFNYLQEKEKTTTDITYVKSFQDRYSAFNIYHINYGSAKVLFSNESQQAGDYSDFRVNGISFSAGTQKMDIRDSSFQLGIGSTSDIQVRGVVSGQSVTIHRGNVDLEEVAKKSSGFYDSKILLLSKEGYANSKPGLMIKNNDTRSKHASAISSLDEEQVFYLRSRGIPAGEAKSMVAEGFIASVADRASHPRFRSAVERFVKELDINA</sequence>
<dbReference type="InterPro" id="IPR000825">
    <property type="entry name" value="SUF_FeS_clus_asmbl_SufBD_core"/>
</dbReference>
<evidence type="ECO:0000313" key="3">
    <source>
        <dbReference type="Proteomes" id="UP000632195"/>
    </source>
</evidence>
<dbReference type="EMBL" id="BMNY01000001">
    <property type="protein sequence ID" value="GGM66731.1"/>
    <property type="molecule type" value="Genomic_DNA"/>
</dbReference>
<comment type="caution">
    <text evidence="2">The sequence shown here is derived from an EMBL/GenBank/DDBJ whole genome shotgun (WGS) entry which is preliminary data.</text>
</comment>
<dbReference type="PANTHER" id="PTHR43575">
    <property type="entry name" value="PROTEIN ABCI7, CHLOROPLASTIC"/>
    <property type="match status" value="1"/>
</dbReference>
<proteinExistence type="predicted"/>
<dbReference type="InterPro" id="IPR055346">
    <property type="entry name" value="Fe-S_cluster_assembly_SufBD"/>
</dbReference>
<reference evidence="2" key="1">
    <citation type="journal article" date="2014" name="Int. J. Syst. Evol. Microbiol.">
        <title>Complete genome sequence of Corynebacterium casei LMG S-19264T (=DSM 44701T), isolated from a smear-ripened cheese.</title>
        <authorList>
            <consortium name="US DOE Joint Genome Institute (JGI-PGF)"/>
            <person name="Walter F."/>
            <person name="Albersmeier A."/>
            <person name="Kalinowski J."/>
            <person name="Ruckert C."/>
        </authorList>
    </citation>
    <scope>NUCLEOTIDE SEQUENCE</scope>
    <source>
        <strain evidence="2">JCM 13583</strain>
    </source>
</reference>
<feature type="domain" description="SUF system FeS cluster assembly SufBD core" evidence="1">
    <location>
        <begin position="160"/>
        <end position="381"/>
    </location>
</feature>
<dbReference type="GO" id="GO:0016226">
    <property type="term" value="P:iron-sulfur cluster assembly"/>
    <property type="evidence" value="ECO:0007669"/>
    <property type="project" value="InterPro"/>
</dbReference>
<dbReference type="InterPro" id="IPR037284">
    <property type="entry name" value="SUF_FeS_clus_asmbl_SufBD_sf"/>
</dbReference>
<dbReference type="Pfam" id="PF01458">
    <property type="entry name" value="SUFBD_core"/>
    <property type="match status" value="1"/>
</dbReference>
<evidence type="ECO:0000313" key="2">
    <source>
        <dbReference type="EMBL" id="GGM66731.1"/>
    </source>
</evidence>
<name>A0AA37F8L9_9ARCH</name>
<evidence type="ECO:0000259" key="1">
    <source>
        <dbReference type="Pfam" id="PF01458"/>
    </source>
</evidence>
<dbReference type="Proteomes" id="UP000632195">
    <property type="component" value="Unassembled WGS sequence"/>
</dbReference>
<protein>
    <recommendedName>
        <fullName evidence="1">SUF system FeS cluster assembly SufBD core domain-containing protein</fullName>
    </recommendedName>
</protein>
<dbReference type="RefSeq" id="WP_188679424.1">
    <property type="nucleotide sequence ID" value="NZ_BMNY01000001.1"/>
</dbReference>
<dbReference type="AlphaFoldDB" id="A0AA37F8L9"/>
<gene>
    <name evidence="2" type="ORF">GCM10007108_01160</name>
</gene>
<keyword evidence="3" id="KW-1185">Reference proteome</keyword>
<reference evidence="2" key="2">
    <citation type="submission" date="2022-09" db="EMBL/GenBank/DDBJ databases">
        <authorList>
            <person name="Sun Q."/>
            <person name="Ohkuma M."/>
        </authorList>
    </citation>
    <scope>NUCLEOTIDE SEQUENCE</scope>
    <source>
        <strain evidence="2">JCM 13583</strain>
    </source>
</reference>
<organism evidence="2 3">
    <name type="scientific">Thermogymnomonas acidicola</name>
    <dbReference type="NCBI Taxonomy" id="399579"/>
    <lineage>
        <taxon>Archaea</taxon>
        <taxon>Methanobacteriati</taxon>
        <taxon>Thermoplasmatota</taxon>
        <taxon>Thermoplasmata</taxon>
        <taxon>Thermoplasmatales</taxon>
        <taxon>Thermogymnomonas</taxon>
    </lineage>
</organism>
<dbReference type="PANTHER" id="PTHR43575:SF1">
    <property type="entry name" value="PROTEIN ABCI7, CHLOROPLASTIC"/>
    <property type="match status" value="1"/>
</dbReference>
<accession>A0AA37F8L9</accession>